<evidence type="ECO:0000256" key="2">
    <source>
        <dbReference type="ARBA" id="ARBA00023002"/>
    </source>
</evidence>
<keyword evidence="5" id="KW-1185">Reference proteome</keyword>
<proteinExistence type="inferred from homology"/>
<gene>
    <name evidence="4" type="ORF">H7849_19195</name>
</gene>
<protein>
    <submittedName>
        <fullName evidence="4">SDR family oxidoreductase</fullName>
    </submittedName>
</protein>
<keyword evidence="2" id="KW-0560">Oxidoreductase</keyword>
<evidence type="ECO:0000313" key="5">
    <source>
        <dbReference type="Proteomes" id="UP000515312"/>
    </source>
</evidence>
<dbReference type="KEGG" id="adin:H7849_19195"/>
<evidence type="ECO:0000256" key="3">
    <source>
        <dbReference type="SAM" id="MobiDB-lite"/>
    </source>
</evidence>
<dbReference type="Pfam" id="PF00106">
    <property type="entry name" value="adh_short"/>
    <property type="match status" value="1"/>
</dbReference>
<dbReference type="SUPFAM" id="SSF51735">
    <property type="entry name" value="NAD(P)-binding Rossmann-fold domains"/>
    <property type="match status" value="1"/>
</dbReference>
<dbReference type="EMBL" id="CP060394">
    <property type="protein sequence ID" value="QNI31201.1"/>
    <property type="molecule type" value="Genomic_DNA"/>
</dbReference>
<dbReference type="Proteomes" id="UP000515312">
    <property type="component" value="Chromosome"/>
</dbReference>
<organism evidence="4 5">
    <name type="scientific">Alloacidobacterium dinghuense</name>
    <dbReference type="NCBI Taxonomy" id="2763107"/>
    <lineage>
        <taxon>Bacteria</taxon>
        <taxon>Pseudomonadati</taxon>
        <taxon>Acidobacteriota</taxon>
        <taxon>Terriglobia</taxon>
        <taxon>Terriglobales</taxon>
        <taxon>Acidobacteriaceae</taxon>
        <taxon>Alloacidobacterium</taxon>
    </lineage>
</organism>
<dbReference type="GO" id="GO:0016491">
    <property type="term" value="F:oxidoreductase activity"/>
    <property type="evidence" value="ECO:0007669"/>
    <property type="project" value="UniProtKB-KW"/>
</dbReference>
<dbReference type="GO" id="GO:0016020">
    <property type="term" value="C:membrane"/>
    <property type="evidence" value="ECO:0007669"/>
    <property type="project" value="TreeGrafter"/>
</dbReference>
<comment type="similarity">
    <text evidence="1">Belongs to the short-chain dehydrogenases/reductases (SDR) family.</text>
</comment>
<dbReference type="InterPro" id="IPR020904">
    <property type="entry name" value="Sc_DH/Rdtase_CS"/>
</dbReference>
<feature type="region of interest" description="Disordered" evidence="3">
    <location>
        <begin position="1"/>
        <end position="21"/>
    </location>
</feature>
<dbReference type="NCBIfam" id="NF005489">
    <property type="entry name" value="PRK07102.1"/>
    <property type="match status" value="1"/>
</dbReference>
<dbReference type="Gene3D" id="3.40.50.720">
    <property type="entry name" value="NAD(P)-binding Rossmann-like Domain"/>
    <property type="match status" value="1"/>
</dbReference>
<dbReference type="InterPro" id="IPR002347">
    <property type="entry name" value="SDR_fam"/>
</dbReference>
<sequence length="269" mass="29179">MSTRHSTLRFGRGSQPVASKRQQLPSRVLVLGATSAIANGVMRPLAEQGARFYLVARSPEKLKAVASDLETRGASAIFTCVMDLDDTASHEAMLAEAAEKLDTIDLALLAHGVLGDQERAQTDYATAEAILRTNFLSAVSLITWLANYFEATHQGTLAVISSVAGDRGRKSNYVYGTSKGALNIFLDGVRNRIDRSGVHVLTIKPGFVSTPMTAHLPQTGLFAHPAAVGRWILKAIEKRKDVAYVPPIWAVIMLIIRSIPNSIFKKLNL</sequence>
<evidence type="ECO:0000313" key="4">
    <source>
        <dbReference type="EMBL" id="QNI31201.1"/>
    </source>
</evidence>
<dbReference type="AlphaFoldDB" id="A0A7G8BF81"/>
<evidence type="ECO:0000256" key="1">
    <source>
        <dbReference type="ARBA" id="ARBA00006484"/>
    </source>
</evidence>
<dbReference type="PANTHER" id="PTHR44196">
    <property type="entry name" value="DEHYDROGENASE/REDUCTASE SDR FAMILY MEMBER 7B"/>
    <property type="match status" value="1"/>
</dbReference>
<dbReference type="PANTHER" id="PTHR44196:SF1">
    <property type="entry name" value="DEHYDROGENASE_REDUCTASE SDR FAMILY MEMBER 7B"/>
    <property type="match status" value="1"/>
</dbReference>
<accession>A0A7G8BF81</accession>
<dbReference type="InterPro" id="IPR036291">
    <property type="entry name" value="NAD(P)-bd_dom_sf"/>
</dbReference>
<reference evidence="4 5" key="1">
    <citation type="submission" date="2020-08" db="EMBL/GenBank/DDBJ databases">
        <title>Edaphobacter telluris sp. nov. and Acidobacterium dinghuensis sp. nov., two acidobacteria isolated from forest soil.</title>
        <authorList>
            <person name="Fu J."/>
            <person name="Qiu L."/>
        </authorList>
    </citation>
    <scope>NUCLEOTIDE SEQUENCE [LARGE SCALE GENOMIC DNA]</scope>
    <source>
        <strain evidence="4">4Y35</strain>
    </source>
</reference>
<dbReference type="PROSITE" id="PS00061">
    <property type="entry name" value="ADH_SHORT"/>
    <property type="match status" value="1"/>
</dbReference>
<name>A0A7G8BF81_9BACT</name>
<dbReference type="PRINTS" id="PR00081">
    <property type="entry name" value="GDHRDH"/>
</dbReference>